<dbReference type="Proteomes" id="UP001064489">
    <property type="component" value="Chromosome 1"/>
</dbReference>
<proteinExistence type="predicted"/>
<dbReference type="AlphaFoldDB" id="A0AAD5JLG1"/>
<evidence type="ECO:0000313" key="2">
    <source>
        <dbReference type="Proteomes" id="UP001064489"/>
    </source>
</evidence>
<accession>A0AAD5JLG1</accession>
<name>A0AAD5JLG1_ACENE</name>
<evidence type="ECO:0000313" key="1">
    <source>
        <dbReference type="EMBL" id="KAI9196399.1"/>
    </source>
</evidence>
<reference evidence="1" key="1">
    <citation type="journal article" date="2022" name="Plant J.">
        <title>Strategies of tolerance reflected in two North American maple genomes.</title>
        <authorList>
            <person name="McEvoy S.L."/>
            <person name="Sezen U.U."/>
            <person name="Trouern-Trend A."/>
            <person name="McMahon S.M."/>
            <person name="Schaberg P.G."/>
            <person name="Yang J."/>
            <person name="Wegrzyn J.L."/>
            <person name="Swenson N.G."/>
        </authorList>
    </citation>
    <scope>NUCLEOTIDE SEQUENCE</scope>
    <source>
        <strain evidence="1">91603</strain>
    </source>
</reference>
<sequence>MSRQEQYRRLPPRRGQIMIKIFKEMFDSAAAATATTTAFGESQKDNGGQQQRTTSLNSAGGAATLVGVRYGCAMVMSIGIGSVGTSFGSECGMVVYGKVFSCKMASLDVMNFLSSKS</sequence>
<gene>
    <name evidence="1" type="ORF">LWI28_023592</name>
</gene>
<dbReference type="EMBL" id="JAJSOW010000003">
    <property type="protein sequence ID" value="KAI9196399.1"/>
    <property type="molecule type" value="Genomic_DNA"/>
</dbReference>
<protein>
    <submittedName>
        <fullName evidence="1">Uncharacterized protein</fullName>
    </submittedName>
</protein>
<comment type="caution">
    <text evidence="1">The sequence shown here is derived from an EMBL/GenBank/DDBJ whole genome shotgun (WGS) entry which is preliminary data.</text>
</comment>
<keyword evidence="2" id="KW-1185">Reference proteome</keyword>
<reference evidence="1" key="2">
    <citation type="submission" date="2023-02" db="EMBL/GenBank/DDBJ databases">
        <authorList>
            <person name="Swenson N.G."/>
            <person name="Wegrzyn J.L."/>
            <person name="Mcevoy S.L."/>
        </authorList>
    </citation>
    <scope>NUCLEOTIDE SEQUENCE</scope>
    <source>
        <strain evidence="1">91603</strain>
        <tissue evidence="1">Leaf</tissue>
    </source>
</reference>
<organism evidence="1 2">
    <name type="scientific">Acer negundo</name>
    <name type="common">Box elder</name>
    <dbReference type="NCBI Taxonomy" id="4023"/>
    <lineage>
        <taxon>Eukaryota</taxon>
        <taxon>Viridiplantae</taxon>
        <taxon>Streptophyta</taxon>
        <taxon>Embryophyta</taxon>
        <taxon>Tracheophyta</taxon>
        <taxon>Spermatophyta</taxon>
        <taxon>Magnoliopsida</taxon>
        <taxon>eudicotyledons</taxon>
        <taxon>Gunneridae</taxon>
        <taxon>Pentapetalae</taxon>
        <taxon>rosids</taxon>
        <taxon>malvids</taxon>
        <taxon>Sapindales</taxon>
        <taxon>Sapindaceae</taxon>
        <taxon>Hippocastanoideae</taxon>
        <taxon>Acereae</taxon>
        <taxon>Acer</taxon>
    </lineage>
</organism>